<dbReference type="SUPFAM" id="SSF53098">
    <property type="entry name" value="Ribonuclease H-like"/>
    <property type="match status" value="1"/>
</dbReference>
<feature type="domain" description="Integrase catalytic" evidence="3">
    <location>
        <begin position="841"/>
        <end position="1005"/>
    </location>
</feature>
<dbReference type="Pfam" id="PF00665">
    <property type="entry name" value="rve"/>
    <property type="match status" value="1"/>
</dbReference>
<dbReference type="FunFam" id="3.30.420.10:FF:000032">
    <property type="entry name" value="Retrovirus-related Pol polyprotein from transposon 297-like Protein"/>
    <property type="match status" value="1"/>
</dbReference>
<dbReference type="SUPFAM" id="SSF47923">
    <property type="entry name" value="Ypt/Rab-GAP domain of gyp1p"/>
    <property type="match status" value="2"/>
</dbReference>
<feature type="compositionally biased region" description="Low complexity" evidence="1">
    <location>
        <begin position="673"/>
        <end position="688"/>
    </location>
</feature>
<reference evidence="4" key="1">
    <citation type="submission" date="2021-02" db="EMBL/GenBank/DDBJ databases">
        <authorList>
            <person name="Nowell W R."/>
        </authorList>
    </citation>
    <scope>NUCLEOTIDE SEQUENCE</scope>
</reference>
<dbReference type="AlphaFoldDB" id="A0A817K582"/>
<gene>
    <name evidence="4" type="ORF">TIS948_LOCUS93</name>
</gene>
<dbReference type="InterPro" id="IPR001584">
    <property type="entry name" value="Integrase_cat-core"/>
</dbReference>
<feature type="compositionally biased region" description="Low complexity" evidence="1">
    <location>
        <begin position="505"/>
        <end position="523"/>
    </location>
</feature>
<dbReference type="PROSITE" id="PS50086">
    <property type="entry name" value="TBC_RABGAP"/>
    <property type="match status" value="1"/>
</dbReference>
<evidence type="ECO:0000313" key="4">
    <source>
        <dbReference type="EMBL" id="CAF2974650.1"/>
    </source>
</evidence>
<dbReference type="GO" id="GO:0015074">
    <property type="term" value="P:DNA integration"/>
    <property type="evidence" value="ECO:0007669"/>
    <property type="project" value="InterPro"/>
</dbReference>
<evidence type="ECO:0000256" key="1">
    <source>
        <dbReference type="SAM" id="MobiDB-lite"/>
    </source>
</evidence>
<comment type="caution">
    <text evidence="4">The sequence shown here is derived from an EMBL/GenBank/DDBJ whole genome shotgun (WGS) entry which is preliminary data.</text>
</comment>
<dbReference type="GO" id="GO:0003676">
    <property type="term" value="F:nucleic acid binding"/>
    <property type="evidence" value="ECO:0007669"/>
    <property type="project" value="InterPro"/>
</dbReference>
<dbReference type="PANTHER" id="PTHR37984:SF5">
    <property type="entry name" value="PROTEIN NYNRIN-LIKE"/>
    <property type="match status" value="1"/>
</dbReference>
<dbReference type="InterPro" id="IPR036397">
    <property type="entry name" value="RNaseH_sf"/>
</dbReference>
<name>A0A817K582_9BILA</name>
<dbReference type="Gene3D" id="1.10.472.80">
    <property type="entry name" value="Ypt/Rab-GAP domain of gyp1p, domain 3"/>
    <property type="match status" value="2"/>
</dbReference>
<dbReference type="PANTHER" id="PTHR37984">
    <property type="entry name" value="PROTEIN CBG26694"/>
    <property type="match status" value="1"/>
</dbReference>
<evidence type="ECO:0000313" key="5">
    <source>
        <dbReference type="Proteomes" id="UP000663825"/>
    </source>
</evidence>
<feature type="domain" description="Rab-GAP TBC" evidence="2">
    <location>
        <begin position="201"/>
        <end position="409"/>
    </location>
</feature>
<dbReference type="InterPro" id="IPR050951">
    <property type="entry name" value="Retrovirus_Pol_polyprotein"/>
</dbReference>
<feature type="region of interest" description="Disordered" evidence="1">
    <location>
        <begin position="673"/>
        <end position="692"/>
    </location>
</feature>
<feature type="region of interest" description="Disordered" evidence="1">
    <location>
        <begin position="503"/>
        <end position="527"/>
    </location>
</feature>
<dbReference type="PROSITE" id="PS50994">
    <property type="entry name" value="INTEGRASE"/>
    <property type="match status" value="1"/>
</dbReference>
<dbReference type="InterPro" id="IPR041588">
    <property type="entry name" value="Integrase_H2C2"/>
</dbReference>
<dbReference type="Gene3D" id="1.10.8.270">
    <property type="entry name" value="putative rabgap domain of human tbc1 domain family member 14 like domains"/>
    <property type="match status" value="1"/>
</dbReference>
<accession>A0A817K582</accession>
<evidence type="ECO:0000259" key="3">
    <source>
        <dbReference type="PROSITE" id="PS50994"/>
    </source>
</evidence>
<dbReference type="InterPro" id="IPR035969">
    <property type="entry name" value="Rab-GAP_TBC_sf"/>
</dbReference>
<dbReference type="EMBL" id="CAJNXB010000002">
    <property type="protein sequence ID" value="CAF2974650.1"/>
    <property type="molecule type" value="Genomic_DNA"/>
</dbReference>
<dbReference type="Pfam" id="PF00566">
    <property type="entry name" value="RabGAP-TBC"/>
    <property type="match status" value="1"/>
</dbReference>
<dbReference type="SMART" id="SM00164">
    <property type="entry name" value="TBC"/>
    <property type="match status" value="1"/>
</dbReference>
<proteinExistence type="predicted"/>
<sequence>MSVIGSAEPDVVKVKVYKPCDNVINKGYEPGASKKFCIDPRLGFYRTIQCLIAQAFDLKTDFTIYAVRRCSATGLEKLKAIWSDSDFAAAITNLTSDSYLRLSYELTPREECLDDWDFVAVNDFNTSIRWFNVDNRSIIATVKPPVGKKASALNKAINWVYGGYERRSSKPVDENEYNKFLDSDGRLINVNELRQAIYQGGIESSIRKLIWGHLLNIFPINMTSLERNEYLRDVSIEYEKLKGRWKDMQQHNENIRTTMRAIHTDVIRTDRTCKFYATSDDANVNSQSLCNILTTYCINHSNTIYCQGMNEYASVLLYVMRDEPVAYLCFCSIMRRIRANFATDGVAIATKFHHLKLLLQAIDPVYWNFFESCDAVSLFFTYRWLLLECKREFPFNESFRTLEVMWATLPIASEPPPLTDMPLLPLLFDITMPHIQFPIICRPSLQRRALSCPQLSIIDESFSRKNRFHSSSSTYDHNNDNEQISSRLQQEYYSCIENDQYQGYKSNNDTNNNDNNRSNSVSSKSREKTLENSFSLSEISEFNSNNLSSCSDDSRKVNYVGSQYSSSIDWVERLPMNYSIWLEEENLFLLFLCISILLTHRTHLLKQKDLDEQDISMHFDRYRRRHNAERLLKHARTLYGQYIQWARKKHLPLPSLDKSIPLKITTPITRAQAKLQQQTTATPSNTTTDGKINELIPQGKAAIDNESTSDPLDENPNKIIPFDMNNLRQWQEKDKIVQDIKKNIRSKKNYFIENGMLLRKQPLSLPSVPFVPAGRIRADILKIYHDAPGNGAHFGRDETTRKIEERYHWPTMITNIRNHLNSCLPCAQNNHRRQKLPGALKPIKPPEGIWKLLSMDFHGPIAPTSKQGNTYIISLTDILSKFVVAKAVRDCSATTAVKFLINDVILKYGTPTCILTDNGTHFTAQIMNNLFQHIGVTHLYSTLYHSQTNGQIERFNATMVCKIAALCNERRTNWDEVLQYVTFNYNTSIHATTKQTPFAMMHGRQATLPFNQQKEIISLTQDPEHGEKIRIYLEKLVNEARNHIIKNQQQYKTRYDLNRQNLSLKLNDLVLIKTRNIRNKFDIRYEGPFKIIKKLGIKTFIAQHVKKLALTKQVTMNVIVPLVERCNLIQ</sequence>
<dbReference type="Gene3D" id="3.30.420.10">
    <property type="entry name" value="Ribonuclease H-like superfamily/Ribonuclease H"/>
    <property type="match status" value="1"/>
</dbReference>
<dbReference type="Proteomes" id="UP000663825">
    <property type="component" value="Unassembled WGS sequence"/>
</dbReference>
<dbReference type="Pfam" id="PF17921">
    <property type="entry name" value="Integrase_H2C2"/>
    <property type="match status" value="1"/>
</dbReference>
<organism evidence="4 5">
    <name type="scientific">Rotaria socialis</name>
    <dbReference type="NCBI Taxonomy" id="392032"/>
    <lineage>
        <taxon>Eukaryota</taxon>
        <taxon>Metazoa</taxon>
        <taxon>Spiralia</taxon>
        <taxon>Gnathifera</taxon>
        <taxon>Rotifera</taxon>
        <taxon>Eurotatoria</taxon>
        <taxon>Bdelloidea</taxon>
        <taxon>Philodinida</taxon>
        <taxon>Philodinidae</taxon>
        <taxon>Rotaria</taxon>
    </lineage>
</organism>
<dbReference type="OrthoDB" id="10264062at2759"/>
<evidence type="ECO:0000259" key="2">
    <source>
        <dbReference type="PROSITE" id="PS50086"/>
    </source>
</evidence>
<dbReference type="InterPro" id="IPR000195">
    <property type="entry name" value="Rab-GAP-TBC_dom"/>
</dbReference>
<dbReference type="InterPro" id="IPR012337">
    <property type="entry name" value="RNaseH-like_sf"/>
</dbReference>
<dbReference type="Gene3D" id="1.10.340.70">
    <property type="match status" value="1"/>
</dbReference>
<protein>
    <submittedName>
        <fullName evidence="4">Uncharacterized protein</fullName>
    </submittedName>
</protein>